<dbReference type="AlphaFoldDB" id="A0A0H3CAG7"/>
<dbReference type="KEGG" id="ccs:CCNA_02363"/>
<keyword evidence="2" id="KW-1185">Reference proteome</keyword>
<dbReference type="PATRIC" id="fig|565050.3.peg.2315"/>
<protein>
    <submittedName>
        <fullName evidence="1">Uncharacterized protein</fullName>
    </submittedName>
</protein>
<organism evidence="1 2">
    <name type="scientific">Caulobacter vibrioides (strain NA1000 / CB15N)</name>
    <name type="common">Caulobacter crescentus</name>
    <dbReference type="NCBI Taxonomy" id="565050"/>
    <lineage>
        <taxon>Bacteria</taxon>
        <taxon>Pseudomonadati</taxon>
        <taxon>Pseudomonadota</taxon>
        <taxon>Alphaproteobacteria</taxon>
        <taxon>Caulobacterales</taxon>
        <taxon>Caulobacteraceae</taxon>
        <taxon>Caulobacter</taxon>
    </lineage>
</organism>
<proteinExistence type="predicted"/>
<gene>
    <name evidence="1" type="ordered locus">CCNA_02363</name>
</gene>
<dbReference type="RefSeq" id="WP_010920141.1">
    <property type="nucleotide sequence ID" value="NC_011916.1"/>
</dbReference>
<dbReference type="EMBL" id="CP001340">
    <property type="protein sequence ID" value="ACL95828.1"/>
    <property type="molecule type" value="Genomic_DNA"/>
</dbReference>
<reference evidence="1 2" key="1">
    <citation type="journal article" date="2010" name="J. Bacteriol.">
        <title>The genetic basis of laboratory adaptation in Caulobacter crescentus.</title>
        <authorList>
            <person name="Marks M.E."/>
            <person name="Castro-Rojas C.M."/>
            <person name="Teiling C."/>
            <person name="Du L."/>
            <person name="Kapatral V."/>
            <person name="Walunas T.L."/>
            <person name="Crosson S."/>
        </authorList>
    </citation>
    <scope>NUCLEOTIDE SEQUENCE [LARGE SCALE GENOMIC DNA]</scope>
    <source>
        <strain evidence="2">NA1000 / CB15N</strain>
    </source>
</reference>
<dbReference type="GeneID" id="7332317"/>
<sequence>MSMADGSSAFGEPDVRFVSLYHHDGRFVRREGAFAFCRRDADGGRTVLHLESAADISRVATPGHAHWDWAVANGMNELLVSVREAEKAQNGIALSELRFALRTAESGQA</sequence>
<name>A0A0H3CAG7_CAUVN</name>
<dbReference type="HOGENOM" id="CLU_2179099_0_0_5"/>
<evidence type="ECO:0000313" key="2">
    <source>
        <dbReference type="Proteomes" id="UP000001364"/>
    </source>
</evidence>
<dbReference type="OrthoDB" id="7191960at2"/>
<accession>A0A0H3CAG7</accession>
<dbReference type="RefSeq" id="YP_002517736.1">
    <property type="nucleotide sequence ID" value="NC_011916.1"/>
</dbReference>
<dbReference type="Proteomes" id="UP000001364">
    <property type="component" value="Chromosome"/>
</dbReference>
<evidence type="ECO:0000313" key="1">
    <source>
        <dbReference type="EMBL" id="ACL95828.1"/>
    </source>
</evidence>